<evidence type="ECO:0000313" key="3">
    <source>
        <dbReference type="Proteomes" id="UP000094828"/>
    </source>
</evidence>
<name>A0A1C3E896_9PLAN</name>
<dbReference type="Proteomes" id="UP000094828">
    <property type="component" value="Unassembled WGS sequence"/>
</dbReference>
<proteinExistence type="predicted"/>
<reference evidence="2 3" key="1">
    <citation type="submission" date="2016-05" db="EMBL/GenBank/DDBJ databases">
        <title>Genomic and physiological characterization of Planctopirus sp. isolated from fresh water lake.</title>
        <authorList>
            <person name="Subhash Y."/>
            <person name="Ramana C."/>
        </authorList>
    </citation>
    <scope>NUCLEOTIDE SEQUENCE [LARGE SCALE GENOMIC DNA]</scope>
    <source>
        <strain evidence="2 3">JC280</strain>
    </source>
</reference>
<evidence type="ECO:0000256" key="1">
    <source>
        <dbReference type="SAM" id="MobiDB-lite"/>
    </source>
</evidence>
<sequence>MLLVHHEGHEEHEGSRSVRKAGGSLPLLWKKCMMLIFLENFATSREDDLNSEVSREGSEGNSTLSLFQKDARARVQEGRAHGAASCRRTKYYDPATSWPGHPSSLFFGALCD</sequence>
<evidence type="ECO:0000313" key="2">
    <source>
        <dbReference type="EMBL" id="ODA29487.1"/>
    </source>
</evidence>
<organism evidence="2 3">
    <name type="scientific">Planctopirus hydrillae</name>
    <dbReference type="NCBI Taxonomy" id="1841610"/>
    <lineage>
        <taxon>Bacteria</taxon>
        <taxon>Pseudomonadati</taxon>
        <taxon>Planctomycetota</taxon>
        <taxon>Planctomycetia</taxon>
        <taxon>Planctomycetales</taxon>
        <taxon>Planctomycetaceae</taxon>
        <taxon>Planctopirus</taxon>
    </lineage>
</organism>
<feature type="region of interest" description="Disordered" evidence="1">
    <location>
        <begin position="46"/>
        <end position="67"/>
    </location>
</feature>
<dbReference type="EMBL" id="LYDR01000128">
    <property type="protein sequence ID" value="ODA29487.1"/>
    <property type="molecule type" value="Genomic_DNA"/>
</dbReference>
<keyword evidence="3" id="KW-1185">Reference proteome</keyword>
<accession>A0A1C3E896</accession>
<feature type="compositionally biased region" description="Basic and acidic residues" evidence="1">
    <location>
        <begin position="46"/>
        <end position="58"/>
    </location>
</feature>
<protein>
    <submittedName>
        <fullName evidence="2">Uncharacterized protein</fullName>
    </submittedName>
</protein>
<comment type="caution">
    <text evidence="2">The sequence shown here is derived from an EMBL/GenBank/DDBJ whole genome shotgun (WGS) entry which is preliminary data.</text>
</comment>
<gene>
    <name evidence="2" type="ORF">A6X21_08530</name>
</gene>
<dbReference type="AlphaFoldDB" id="A0A1C3E896"/>